<protein>
    <submittedName>
        <fullName evidence="1">Uncharacterized protein</fullName>
    </submittedName>
</protein>
<evidence type="ECO:0000313" key="2">
    <source>
        <dbReference type="Proteomes" id="UP000008680"/>
    </source>
</evidence>
<dbReference type="AlphaFoldDB" id="D3E3N5"/>
<sequence>MIMDNMWIEALKNKYRFEFKGLINVEDLFDLKLEDLDYIYKNLKRDENDLQVDSLLDANKNPLKGELDCKINIVKSIFQMKVAEIEKAKIAMANKAQKEKILAIIENKQDQELSEKSIEELRKNLR</sequence>
<dbReference type="EMBL" id="CP001719">
    <property type="protein sequence ID" value="ADC47146.1"/>
    <property type="molecule type" value="Genomic_DNA"/>
</dbReference>
<dbReference type="PATRIC" id="fig|634498.28.peg.1299"/>
<proteinExistence type="predicted"/>
<dbReference type="KEGG" id="mru:mru_1296"/>
<organism evidence="1 2">
    <name type="scientific">Methanobrevibacter ruminantium (strain ATCC 35063 / DSM 1093 / JCM 13430 / OCM 146 / M1)</name>
    <name type="common">Methanobacterium ruminantium</name>
    <dbReference type="NCBI Taxonomy" id="634498"/>
    <lineage>
        <taxon>Archaea</taxon>
        <taxon>Methanobacteriati</taxon>
        <taxon>Methanobacteriota</taxon>
        <taxon>Methanomada group</taxon>
        <taxon>Methanobacteria</taxon>
        <taxon>Methanobacteriales</taxon>
        <taxon>Methanobacteriaceae</taxon>
        <taxon>Methanobrevibacter</taxon>
    </lineage>
</organism>
<accession>D3E3N5</accession>
<dbReference type="STRING" id="634498.mru_1296"/>
<keyword evidence="2" id="KW-1185">Reference proteome</keyword>
<name>D3E3N5_METRM</name>
<dbReference type="Proteomes" id="UP000008680">
    <property type="component" value="Chromosome"/>
</dbReference>
<evidence type="ECO:0000313" key="1">
    <source>
        <dbReference type="EMBL" id="ADC47146.1"/>
    </source>
</evidence>
<dbReference type="HOGENOM" id="CLU_161793_0_0_2"/>
<gene>
    <name evidence="1" type="ordered locus">mru_1296</name>
</gene>
<reference evidence="1 2" key="1">
    <citation type="journal article" date="2010" name="PLoS ONE">
        <title>The genome sequence of the rumen methanogen Methanobrevibacter ruminantium reveals new possibilities for controlling ruminant methane emissions.</title>
        <authorList>
            <person name="Leahy S.C."/>
            <person name="Kelly W.J."/>
            <person name="Altermann E."/>
            <person name="Ronimus R.S."/>
            <person name="Yeoman C.J."/>
            <person name="Pacheco D.M."/>
            <person name="Li D."/>
            <person name="Kong Z."/>
            <person name="McTavish S."/>
            <person name="Sang C."/>
            <person name="Lambie S.C."/>
            <person name="Janssen P.H."/>
            <person name="Dey D."/>
            <person name="Attwood G.T."/>
        </authorList>
    </citation>
    <scope>NUCLEOTIDE SEQUENCE [LARGE SCALE GENOMIC DNA]</scope>
    <source>
        <strain evidence="2">ATCC 35063 / DSM 1093 / JCM 13430 / OCM 146 / M1</strain>
    </source>
</reference>